<evidence type="ECO:0000313" key="1">
    <source>
        <dbReference type="EMBL" id="MEQ2186692.1"/>
    </source>
</evidence>
<gene>
    <name evidence="1" type="ORF">GOODEAATRI_031310</name>
</gene>
<sequence>MENLFKLFEPFAFHTDQLQSDSQSLSQVVPCLLNLEAHLLTSPLRNPLAQVLLKSLRERFAGILHPDSTQFDGTAAGACLLDPNVSLILQSPDSASPMKAAPSFVQNLAAQ</sequence>
<proteinExistence type="predicted"/>
<dbReference type="Proteomes" id="UP001476798">
    <property type="component" value="Unassembled WGS sequence"/>
</dbReference>
<comment type="caution">
    <text evidence="1">The sequence shown here is derived from an EMBL/GenBank/DDBJ whole genome shotgun (WGS) entry which is preliminary data.</text>
</comment>
<accession>A0ABV0PT55</accession>
<organism evidence="1 2">
    <name type="scientific">Goodea atripinnis</name>
    <dbReference type="NCBI Taxonomy" id="208336"/>
    <lineage>
        <taxon>Eukaryota</taxon>
        <taxon>Metazoa</taxon>
        <taxon>Chordata</taxon>
        <taxon>Craniata</taxon>
        <taxon>Vertebrata</taxon>
        <taxon>Euteleostomi</taxon>
        <taxon>Actinopterygii</taxon>
        <taxon>Neopterygii</taxon>
        <taxon>Teleostei</taxon>
        <taxon>Neoteleostei</taxon>
        <taxon>Acanthomorphata</taxon>
        <taxon>Ovalentaria</taxon>
        <taxon>Atherinomorphae</taxon>
        <taxon>Cyprinodontiformes</taxon>
        <taxon>Goodeidae</taxon>
        <taxon>Goodea</taxon>
    </lineage>
</organism>
<name>A0ABV0PT55_9TELE</name>
<protein>
    <submittedName>
        <fullName evidence="1">Uncharacterized protein</fullName>
    </submittedName>
</protein>
<reference evidence="1 2" key="1">
    <citation type="submission" date="2021-06" db="EMBL/GenBank/DDBJ databases">
        <authorList>
            <person name="Palmer J.M."/>
        </authorList>
    </citation>
    <scope>NUCLEOTIDE SEQUENCE [LARGE SCALE GENOMIC DNA]</scope>
    <source>
        <strain evidence="1 2">GA_2019</strain>
        <tissue evidence="1">Muscle</tissue>
    </source>
</reference>
<keyword evidence="2" id="KW-1185">Reference proteome</keyword>
<evidence type="ECO:0000313" key="2">
    <source>
        <dbReference type="Proteomes" id="UP001476798"/>
    </source>
</evidence>
<dbReference type="EMBL" id="JAHRIO010085236">
    <property type="protein sequence ID" value="MEQ2186692.1"/>
    <property type="molecule type" value="Genomic_DNA"/>
</dbReference>